<evidence type="ECO:0000313" key="3">
    <source>
        <dbReference type="Proteomes" id="UP000550707"/>
    </source>
</evidence>
<keyword evidence="1" id="KW-0472">Membrane</keyword>
<dbReference type="InParanoid" id="A0A7J8J836"/>
<dbReference type="EMBL" id="JACASF010000002">
    <property type="protein sequence ID" value="KAF6492515.1"/>
    <property type="molecule type" value="Genomic_DNA"/>
</dbReference>
<keyword evidence="1" id="KW-0812">Transmembrane</keyword>
<evidence type="ECO:0000313" key="2">
    <source>
        <dbReference type="EMBL" id="KAF6492515.1"/>
    </source>
</evidence>
<proteinExistence type="predicted"/>
<organism evidence="2 3">
    <name type="scientific">Molossus molossus</name>
    <name type="common">Pallas' mastiff bat</name>
    <name type="synonym">Vespertilio molossus</name>
    <dbReference type="NCBI Taxonomy" id="27622"/>
    <lineage>
        <taxon>Eukaryota</taxon>
        <taxon>Metazoa</taxon>
        <taxon>Chordata</taxon>
        <taxon>Craniata</taxon>
        <taxon>Vertebrata</taxon>
        <taxon>Euteleostomi</taxon>
        <taxon>Mammalia</taxon>
        <taxon>Eutheria</taxon>
        <taxon>Laurasiatheria</taxon>
        <taxon>Chiroptera</taxon>
        <taxon>Yangochiroptera</taxon>
        <taxon>Molossidae</taxon>
        <taxon>Molossus</taxon>
    </lineage>
</organism>
<protein>
    <submittedName>
        <fullName evidence="2">Uncharacterized protein</fullName>
    </submittedName>
</protein>
<keyword evidence="1" id="KW-1133">Transmembrane helix</keyword>
<comment type="caution">
    <text evidence="2">The sequence shown here is derived from an EMBL/GenBank/DDBJ whole genome shotgun (WGS) entry which is preliminary data.</text>
</comment>
<keyword evidence="3" id="KW-1185">Reference proteome</keyword>
<sequence length="124" mass="13850">MALNPTSNNLLNCISLISSSVEVSCSFIWDLFLCFTILAISVGLGVCQSFLWLLVFCCLWLPLLGLDECGRTHIKHHREVLLTWVDFQAQDRFSYPLGFCLEAISLGYLKSLGFSVKEKTPSGV</sequence>
<dbReference type="AlphaFoldDB" id="A0A7J8J836"/>
<evidence type="ECO:0000256" key="1">
    <source>
        <dbReference type="SAM" id="Phobius"/>
    </source>
</evidence>
<accession>A0A7J8J836</accession>
<gene>
    <name evidence="2" type="ORF">HJG59_009702</name>
</gene>
<reference evidence="2 3" key="1">
    <citation type="journal article" date="2020" name="Nature">
        <title>Six reference-quality genomes reveal evolution of bat adaptations.</title>
        <authorList>
            <person name="Jebb D."/>
            <person name="Huang Z."/>
            <person name="Pippel M."/>
            <person name="Hughes G.M."/>
            <person name="Lavrichenko K."/>
            <person name="Devanna P."/>
            <person name="Winkler S."/>
            <person name="Jermiin L.S."/>
            <person name="Skirmuntt E.C."/>
            <person name="Katzourakis A."/>
            <person name="Burkitt-Gray L."/>
            <person name="Ray D.A."/>
            <person name="Sullivan K.A.M."/>
            <person name="Roscito J.G."/>
            <person name="Kirilenko B.M."/>
            <person name="Davalos L.M."/>
            <person name="Corthals A.P."/>
            <person name="Power M.L."/>
            <person name="Jones G."/>
            <person name="Ransome R.D."/>
            <person name="Dechmann D.K.N."/>
            <person name="Locatelli A.G."/>
            <person name="Puechmaille S.J."/>
            <person name="Fedrigo O."/>
            <person name="Jarvis E.D."/>
            <person name="Hiller M."/>
            <person name="Vernes S.C."/>
            <person name="Myers E.W."/>
            <person name="Teeling E.C."/>
        </authorList>
    </citation>
    <scope>NUCLEOTIDE SEQUENCE [LARGE SCALE GENOMIC DNA]</scope>
    <source>
        <strain evidence="2">MMolMol1</strain>
        <tissue evidence="2">Muscle</tissue>
    </source>
</reference>
<name>A0A7J8J836_MOLMO</name>
<dbReference type="Proteomes" id="UP000550707">
    <property type="component" value="Unassembled WGS sequence"/>
</dbReference>
<feature type="transmembrane region" description="Helical" evidence="1">
    <location>
        <begin position="27"/>
        <end position="44"/>
    </location>
</feature>